<proteinExistence type="predicted"/>
<evidence type="ECO:0000313" key="5">
    <source>
        <dbReference type="Proteomes" id="UP000277671"/>
    </source>
</evidence>
<keyword evidence="2" id="KW-0812">Transmembrane</keyword>
<gene>
    <name evidence="4" type="ORF">BDK92_0543</name>
</gene>
<dbReference type="RefSeq" id="WP_121154250.1">
    <property type="nucleotide sequence ID" value="NZ_RBKT01000001.1"/>
</dbReference>
<sequence length="182" mass="19136">MTSPYGPFGSNDPQPWGQPPGGSPGPASGDGAAAPVPRWGPVPAPQWGPAPVPQWGPASQSRPVQDPGQSDRRPRWRVPTVRRALLVTGPVLGLVALVVVLGLVWPGFLNKKVFDGAALQVGVTDVLRNSYQVEVGAVNCPAGQPVRVGTRFPCVVLVDGEQRTVTIVVTSDDGRFEVGRPQ</sequence>
<dbReference type="EMBL" id="RBKT01000001">
    <property type="protein sequence ID" value="RKR86319.1"/>
    <property type="molecule type" value="Genomic_DNA"/>
</dbReference>
<dbReference type="InterPro" id="IPR025637">
    <property type="entry name" value="DUF4333"/>
</dbReference>
<feature type="compositionally biased region" description="Pro residues" evidence="1">
    <location>
        <begin position="38"/>
        <end position="54"/>
    </location>
</feature>
<keyword evidence="5" id="KW-1185">Reference proteome</keyword>
<evidence type="ECO:0000256" key="1">
    <source>
        <dbReference type="SAM" id="MobiDB-lite"/>
    </source>
</evidence>
<keyword evidence="2" id="KW-0472">Membrane</keyword>
<name>A0A495JE23_9ACTN</name>
<dbReference type="AlphaFoldDB" id="A0A495JE23"/>
<evidence type="ECO:0000313" key="4">
    <source>
        <dbReference type="EMBL" id="RKR86319.1"/>
    </source>
</evidence>
<evidence type="ECO:0000259" key="3">
    <source>
        <dbReference type="Pfam" id="PF14230"/>
    </source>
</evidence>
<feature type="transmembrane region" description="Helical" evidence="2">
    <location>
        <begin position="84"/>
        <end position="105"/>
    </location>
</feature>
<reference evidence="4 5" key="1">
    <citation type="submission" date="2018-10" db="EMBL/GenBank/DDBJ databases">
        <title>Sequencing the genomes of 1000 actinobacteria strains.</title>
        <authorList>
            <person name="Klenk H.-P."/>
        </authorList>
    </citation>
    <scope>NUCLEOTIDE SEQUENCE [LARGE SCALE GENOMIC DNA]</scope>
    <source>
        <strain evidence="4 5">DSM 45175</strain>
    </source>
</reference>
<protein>
    <submittedName>
        <fullName evidence="4">Uncharacterized protein DUF4333</fullName>
    </submittedName>
</protein>
<feature type="region of interest" description="Disordered" evidence="1">
    <location>
        <begin position="1"/>
        <end position="75"/>
    </location>
</feature>
<dbReference type="Proteomes" id="UP000277671">
    <property type="component" value="Unassembled WGS sequence"/>
</dbReference>
<evidence type="ECO:0000256" key="2">
    <source>
        <dbReference type="SAM" id="Phobius"/>
    </source>
</evidence>
<dbReference type="Pfam" id="PF14230">
    <property type="entry name" value="DUF4333"/>
    <property type="match status" value="1"/>
</dbReference>
<accession>A0A495JE23</accession>
<dbReference type="OrthoDB" id="3405072at2"/>
<comment type="caution">
    <text evidence="4">The sequence shown here is derived from an EMBL/GenBank/DDBJ whole genome shotgun (WGS) entry which is preliminary data.</text>
</comment>
<feature type="compositionally biased region" description="Low complexity" evidence="1">
    <location>
        <begin position="25"/>
        <end position="35"/>
    </location>
</feature>
<feature type="domain" description="DUF4333" evidence="3">
    <location>
        <begin position="98"/>
        <end position="174"/>
    </location>
</feature>
<keyword evidence="2" id="KW-1133">Transmembrane helix</keyword>
<organism evidence="4 5">
    <name type="scientific">Micromonospora pisi</name>
    <dbReference type="NCBI Taxonomy" id="589240"/>
    <lineage>
        <taxon>Bacteria</taxon>
        <taxon>Bacillati</taxon>
        <taxon>Actinomycetota</taxon>
        <taxon>Actinomycetes</taxon>
        <taxon>Micromonosporales</taxon>
        <taxon>Micromonosporaceae</taxon>
        <taxon>Micromonospora</taxon>
    </lineage>
</organism>